<sequence length="446" mass="49906">MNIVLLSGGSGKRLWPLSNDTRSKQFLRLLKNEEGEYESMVQRVYRQITTVCPDSGIVVATGASQVDSIQNHLGGQVDIVIEPERRDTFPAIALSSAYLAMEKKVPLDEVVLVLPVDPYVEIGYFETLVKMEKAVQDGVADILLMGITPTYPSAKYGYIVPKNGELVHDARPVARFTEKPTEEKAKILLEDGAVWNGGVFAFKLGYMMEIVKKYCDCTTYKELLGNYSSFKKISFDYEVVEKAESVAMIPYDGEWKDLGTWNTLTEVMDSEYMGNATIGENTTGTNVINELSIPVVVLGATDLIVAASPDGILISDKNKSSYLKSYVDHIGERPMFEERTWGEAKIIDLNQYEGSKKSITKRLSMKSGQSLSYQKHTVRDEIWTFVAGTGDLLIDGHMRNVHPGDVAYIHKGQKHSVRAITDLHFIEVQIGEELAINDVEYSNWEW</sequence>
<evidence type="ECO:0000313" key="3">
    <source>
        <dbReference type="EMBL" id="MBP1920107.1"/>
    </source>
</evidence>
<accession>A0ABS4G6D7</accession>
<feature type="domain" description="Mannose-6-phosphate isomerase type II C-terminal" evidence="2">
    <location>
        <begin position="339"/>
        <end position="440"/>
    </location>
</feature>
<name>A0ABS4G6D7_9CLOT</name>
<dbReference type="PANTHER" id="PTHR46390">
    <property type="entry name" value="MANNOSE-1-PHOSPHATE GUANYLYLTRANSFERASE"/>
    <property type="match status" value="1"/>
</dbReference>
<dbReference type="Proteomes" id="UP001519271">
    <property type="component" value="Unassembled WGS sequence"/>
</dbReference>
<comment type="caution">
    <text evidence="3">The sequence shown here is derived from an EMBL/GenBank/DDBJ whole genome shotgun (WGS) entry which is preliminary data.</text>
</comment>
<dbReference type="CDD" id="cd02213">
    <property type="entry name" value="cupin_PMI_typeII_C"/>
    <property type="match status" value="1"/>
</dbReference>
<dbReference type="Gene3D" id="2.60.120.10">
    <property type="entry name" value="Jelly Rolls"/>
    <property type="match status" value="1"/>
</dbReference>
<dbReference type="InterPro" id="IPR005835">
    <property type="entry name" value="NTP_transferase_dom"/>
</dbReference>
<dbReference type="EC" id="2.7.7.13" evidence="3"/>
<keyword evidence="3" id="KW-0808">Transferase</keyword>
<protein>
    <submittedName>
        <fullName evidence="3">Mannose-1-phosphate guanylyltransferase</fullName>
        <ecNumber evidence="3">2.7.7.13</ecNumber>
    </submittedName>
</protein>
<dbReference type="RefSeq" id="WP_209460286.1">
    <property type="nucleotide sequence ID" value="NZ_JAGGKC010000024.1"/>
</dbReference>
<feature type="domain" description="Nucleotidyl transferase" evidence="1">
    <location>
        <begin position="4"/>
        <end position="268"/>
    </location>
</feature>
<keyword evidence="4" id="KW-1185">Reference proteome</keyword>
<keyword evidence="3" id="KW-0548">Nucleotidyltransferase</keyword>
<proteinExistence type="predicted"/>
<evidence type="ECO:0000259" key="1">
    <source>
        <dbReference type="Pfam" id="PF00483"/>
    </source>
</evidence>
<dbReference type="InterPro" id="IPR051161">
    <property type="entry name" value="Mannose-6P_isomerase_type2"/>
</dbReference>
<evidence type="ECO:0000313" key="4">
    <source>
        <dbReference type="Proteomes" id="UP001519271"/>
    </source>
</evidence>
<dbReference type="InterPro" id="IPR014710">
    <property type="entry name" value="RmlC-like_jellyroll"/>
</dbReference>
<dbReference type="SUPFAM" id="SSF51182">
    <property type="entry name" value="RmlC-like cupins"/>
    <property type="match status" value="1"/>
</dbReference>
<dbReference type="SUPFAM" id="SSF53448">
    <property type="entry name" value="Nucleotide-diphospho-sugar transferases"/>
    <property type="match status" value="1"/>
</dbReference>
<organism evidence="3 4">
    <name type="scientific">Youngiibacter multivorans</name>
    <dbReference type="NCBI Taxonomy" id="937251"/>
    <lineage>
        <taxon>Bacteria</taxon>
        <taxon>Bacillati</taxon>
        <taxon>Bacillota</taxon>
        <taxon>Clostridia</taxon>
        <taxon>Eubacteriales</taxon>
        <taxon>Clostridiaceae</taxon>
        <taxon>Youngiibacter</taxon>
    </lineage>
</organism>
<gene>
    <name evidence="3" type="ORF">J2Z34_002605</name>
</gene>
<dbReference type="Pfam" id="PF00483">
    <property type="entry name" value="NTP_transferase"/>
    <property type="match status" value="1"/>
</dbReference>
<dbReference type="Gene3D" id="3.90.550.10">
    <property type="entry name" value="Spore Coat Polysaccharide Biosynthesis Protein SpsA, Chain A"/>
    <property type="match status" value="1"/>
</dbReference>
<dbReference type="InterPro" id="IPR011051">
    <property type="entry name" value="RmlC_Cupin_sf"/>
</dbReference>
<dbReference type="EMBL" id="JAGGKC010000024">
    <property type="protein sequence ID" value="MBP1920107.1"/>
    <property type="molecule type" value="Genomic_DNA"/>
</dbReference>
<dbReference type="PANTHER" id="PTHR46390:SF1">
    <property type="entry name" value="MANNOSE-1-PHOSPHATE GUANYLYLTRANSFERASE"/>
    <property type="match status" value="1"/>
</dbReference>
<evidence type="ECO:0000259" key="2">
    <source>
        <dbReference type="Pfam" id="PF01050"/>
    </source>
</evidence>
<dbReference type="InterPro" id="IPR029044">
    <property type="entry name" value="Nucleotide-diphossugar_trans"/>
</dbReference>
<reference evidence="3 4" key="1">
    <citation type="submission" date="2021-03" db="EMBL/GenBank/DDBJ databases">
        <title>Genomic Encyclopedia of Type Strains, Phase IV (KMG-IV): sequencing the most valuable type-strain genomes for metagenomic binning, comparative biology and taxonomic classification.</title>
        <authorList>
            <person name="Goeker M."/>
        </authorList>
    </citation>
    <scope>NUCLEOTIDE SEQUENCE [LARGE SCALE GENOMIC DNA]</scope>
    <source>
        <strain evidence="3 4">DSM 6139</strain>
    </source>
</reference>
<dbReference type="InterPro" id="IPR001538">
    <property type="entry name" value="Man6P_isomerase-2_C"/>
</dbReference>
<dbReference type="Pfam" id="PF01050">
    <property type="entry name" value="MannoseP_isomer"/>
    <property type="match status" value="1"/>
</dbReference>
<dbReference type="GO" id="GO:0004475">
    <property type="term" value="F:mannose-1-phosphate guanylyltransferase (GTP) activity"/>
    <property type="evidence" value="ECO:0007669"/>
    <property type="project" value="UniProtKB-EC"/>
</dbReference>